<dbReference type="InterPro" id="IPR039426">
    <property type="entry name" value="TonB-dep_rcpt-like"/>
</dbReference>
<sequence>MICKTPFTAFHQYGTRACMTSGLALGMAALPGAGLTQSAESHDLGTLVLTAAGFEQQLTDAPASITVIDQSDIEGRSVETVTDLLRTTAGVSVEQGGKLGGQDINIRGLGEDYVLMLVDGKPIGASQDAFYNGWGTGQRTGFLPPVSAIERIEVIRGPMSSLYGSAASAGVINVITKKVPDEWGGSITLGYTAQERGESGDEAQGRYYLSGPISENGLGLTFYGQTFKRHGDTFEGGFPGGTRDTHGVRLDWVLSDRQDLSLDYNYSWQDFENTEFNNPGSTGTVQNERHYGAITHSLRWGDGHETTSFLTRETVDIYNGDLNSRYEQTNLNTRTVMSLDNHMLSFGGDYKLERTRHDAARFAGSINSDLERWHYALFAEDEWRLTPDFTMTLGLRYDYNEHYDDALTPRIYGVYRLTPSLTLKGGISGGYLVPDLKQADDNIVEPAGRGAGWDKGNTNLEPEESLNYELGFVYDAPSGLQASLVAYHTDFKNKIDRERICDSPAGAPACSYNGQTRQWIQQYVNRDKARLQGIEATLDIPLGDFDIGMNYTYSDSEITSGSAKGERFSGVPEHLFNVRVDWQTTPKLNLWTEASHRGEAYTSGYARNSGTRTPPYTLVNMGLNYDFNDRVQGHATIYNLFDKRIDQDTYNKTLDGRRLYVGVTTSF</sequence>
<keyword evidence="6" id="KW-0406">Ion transport</keyword>
<dbReference type="Pfam" id="PF07715">
    <property type="entry name" value="Plug"/>
    <property type="match status" value="1"/>
</dbReference>
<dbReference type="GO" id="GO:0044718">
    <property type="term" value="P:siderophore transmembrane transport"/>
    <property type="evidence" value="ECO:0007669"/>
    <property type="project" value="TreeGrafter"/>
</dbReference>
<comment type="similarity">
    <text evidence="10 11">Belongs to the TonB-dependent receptor family.</text>
</comment>
<evidence type="ECO:0000256" key="10">
    <source>
        <dbReference type="PROSITE-ProRule" id="PRU01360"/>
    </source>
</evidence>
<accession>A0A1M7A688</accession>
<dbReference type="PANTHER" id="PTHR30069">
    <property type="entry name" value="TONB-DEPENDENT OUTER MEMBRANE RECEPTOR"/>
    <property type="match status" value="1"/>
</dbReference>
<dbReference type="STRING" id="337701.SAMN05444398_102192"/>
<evidence type="ECO:0000256" key="3">
    <source>
        <dbReference type="ARBA" id="ARBA00022452"/>
    </source>
</evidence>
<feature type="domain" description="TonB-dependent receptor plug" evidence="13">
    <location>
        <begin position="59"/>
        <end position="171"/>
    </location>
</feature>
<keyword evidence="3 10" id="KW-1134">Transmembrane beta strand</keyword>
<evidence type="ECO:0000256" key="5">
    <source>
        <dbReference type="ARBA" id="ARBA00022729"/>
    </source>
</evidence>
<evidence type="ECO:0000256" key="9">
    <source>
        <dbReference type="ARBA" id="ARBA00023237"/>
    </source>
</evidence>
<dbReference type="GO" id="GO:0015344">
    <property type="term" value="F:siderophore uptake transmembrane transporter activity"/>
    <property type="evidence" value="ECO:0007669"/>
    <property type="project" value="TreeGrafter"/>
</dbReference>
<proteinExistence type="inferred from homology"/>
<evidence type="ECO:0000256" key="7">
    <source>
        <dbReference type="ARBA" id="ARBA00023077"/>
    </source>
</evidence>
<dbReference type="Gene3D" id="2.170.130.10">
    <property type="entry name" value="TonB-dependent receptor, plug domain"/>
    <property type="match status" value="1"/>
</dbReference>
<evidence type="ECO:0000256" key="8">
    <source>
        <dbReference type="ARBA" id="ARBA00023136"/>
    </source>
</evidence>
<dbReference type="PANTHER" id="PTHR30069:SF53">
    <property type="entry name" value="COLICIN I RECEPTOR-RELATED"/>
    <property type="match status" value="1"/>
</dbReference>
<keyword evidence="7 11" id="KW-0798">TonB box</keyword>
<evidence type="ECO:0000313" key="15">
    <source>
        <dbReference type="Proteomes" id="UP000183974"/>
    </source>
</evidence>
<gene>
    <name evidence="14" type="ORF">SAMN05444398_102192</name>
</gene>
<organism evidence="14 15">
    <name type="scientific">Roseovarius pacificus</name>
    <dbReference type="NCBI Taxonomy" id="337701"/>
    <lineage>
        <taxon>Bacteria</taxon>
        <taxon>Pseudomonadati</taxon>
        <taxon>Pseudomonadota</taxon>
        <taxon>Alphaproteobacteria</taxon>
        <taxon>Rhodobacterales</taxon>
        <taxon>Roseobacteraceae</taxon>
        <taxon>Roseovarius</taxon>
    </lineage>
</organism>
<evidence type="ECO:0000259" key="13">
    <source>
        <dbReference type="Pfam" id="PF07715"/>
    </source>
</evidence>
<protein>
    <submittedName>
        <fullName evidence="14">Outer membrane receptor for ferrienterochelin and colicins</fullName>
    </submittedName>
</protein>
<dbReference type="InterPro" id="IPR036942">
    <property type="entry name" value="Beta-barrel_TonB_sf"/>
</dbReference>
<dbReference type="PROSITE" id="PS52016">
    <property type="entry name" value="TONB_DEPENDENT_REC_3"/>
    <property type="match status" value="1"/>
</dbReference>
<dbReference type="Pfam" id="PF00593">
    <property type="entry name" value="TonB_dep_Rec_b-barrel"/>
    <property type="match status" value="1"/>
</dbReference>
<keyword evidence="5" id="KW-0732">Signal</keyword>
<dbReference type="InterPro" id="IPR012910">
    <property type="entry name" value="Plug_dom"/>
</dbReference>
<evidence type="ECO:0000259" key="12">
    <source>
        <dbReference type="Pfam" id="PF00593"/>
    </source>
</evidence>
<keyword evidence="9 10" id="KW-0998">Cell outer membrane</keyword>
<keyword evidence="4 10" id="KW-0812">Transmembrane</keyword>
<evidence type="ECO:0000256" key="2">
    <source>
        <dbReference type="ARBA" id="ARBA00022448"/>
    </source>
</evidence>
<dbReference type="SUPFAM" id="SSF56935">
    <property type="entry name" value="Porins"/>
    <property type="match status" value="1"/>
</dbReference>
<evidence type="ECO:0000256" key="11">
    <source>
        <dbReference type="RuleBase" id="RU003357"/>
    </source>
</evidence>
<dbReference type="AlphaFoldDB" id="A0A1M7A688"/>
<dbReference type="EMBL" id="FRBR01000002">
    <property type="protein sequence ID" value="SHL38240.1"/>
    <property type="molecule type" value="Genomic_DNA"/>
</dbReference>
<comment type="subcellular location">
    <subcellularLocation>
        <location evidence="1 10">Cell outer membrane</location>
        <topology evidence="1 10">Multi-pass membrane protein</topology>
    </subcellularLocation>
</comment>
<evidence type="ECO:0000256" key="4">
    <source>
        <dbReference type="ARBA" id="ARBA00022692"/>
    </source>
</evidence>
<keyword evidence="15" id="KW-1185">Reference proteome</keyword>
<evidence type="ECO:0000313" key="14">
    <source>
        <dbReference type="EMBL" id="SHL38240.1"/>
    </source>
</evidence>
<dbReference type="Gene3D" id="2.40.170.20">
    <property type="entry name" value="TonB-dependent receptor, beta-barrel domain"/>
    <property type="match status" value="1"/>
</dbReference>
<dbReference type="Proteomes" id="UP000183974">
    <property type="component" value="Unassembled WGS sequence"/>
</dbReference>
<feature type="domain" description="TonB-dependent receptor-like beta-barrel" evidence="12">
    <location>
        <begin position="206"/>
        <end position="640"/>
    </location>
</feature>
<evidence type="ECO:0000256" key="1">
    <source>
        <dbReference type="ARBA" id="ARBA00004571"/>
    </source>
</evidence>
<dbReference type="InterPro" id="IPR000531">
    <property type="entry name" value="Beta-barrel_TonB"/>
</dbReference>
<reference evidence="14 15" key="1">
    <citation type="submission" date="2016-11" db="EMBL/GenBank/DDBJ databases">
        <authorList>
            <person name="Jaros S."/>
            <person name="Januszkiewicz K."/>
            <person name="Wedrychowicz H."/>
        </authorList>
    </citation>
    <scope>NUCLEOTIDE SEQUENCE [LARGE SCALE GENOMIC DNA]</scope>
    <source>
        <strain evidence="14 15">DSM 29589</strain>
    </source>
</reference>
<keyword evidence="14" id="KW-0675">Receptor</keyword>
<name>A0A1M7A688_9RHOB</name>
<keyword evidence="2 10" id="KW-0813">Transport</keyword>
<dbReference type="InterPro" id="IPR037066">
    <property type="entry name" value="Plug_dom_sf"/>
</dbReference>
<dbReference type="CDD" id="cd01347">
    <property type="entry name" value="ligand_gated_channel"/>
    <property type="match status" value="1"/>
</dbReference>
<evidence type="ECO:0000256" key="6">
    <source>
        <dbReference type="ARBA" id="ARBA00023065"/>
    </source>
</evidence>
<dbReference type="OrthoDB" id="9796221at2"/>
<dbReference type="GO" id="GO:0009279">
    <property type="term" value="C:cell outer membrane"/>
    <property type="evidence" value="ECO:0007669"/>
    <property type="project" value="UniProtKB-SubCell"/>
</dbReference>
<keyword evidence="8 10" id="KW-0472">Membrane</keyword>